<evidence type="ECO:0000313" key="2">
    <source>
        <dbReference type="Proteomes" id="UP000183200"/>
    </source>
</evidence>
<dbReference type="AlphaFoldDB" id="A0A1H0JKQ6"/>
<dbReference type="EMBL" id="FNGY01000015">
    <property type="protein sequence ID" value="SDO44395.1"/>
    <property type="molecule type" value="Genomic_DNA"/>
</dbReference>
<proteinExistence type="predicted"/>
<evidence type="ECO:0000313" key="1">
    <source>
        <dbReference type="EMBL" id="SDO44395.1"/>
    </source>
</evidence>
<organism evidence="1 2">
    <name type="scientific">Pedobacter steynii</name>
    <dbReference type="NCBI Taxonomy" id="430522"/>
    <lineage>
        <taxon>Bacteria</taxon>
        <taxon>Pseudomonadati</taxon>
        <taxon>Bacteroidota</taxon>
        <taxon>Sphingobacteriia</taxon>
        <taxon>Sphingobacteriales</taxon>
        <taxon>Sphingobacteriaceae</taxon>
        <taxon>Pedobacter</taxon>
    </lineage>
</organism>
<protein>
    <submittedName>
        <fullName evidence="1">Uncharacterized protein</fullName>
    </submittedName>
</protein>
<reference evidence="2" key="1">
    <citation type="submission" date="2016-10" db="EMBL/GenBank/DDBJ databases">
        <authorList>
            <person name="Varghese N."/>
            <person name="Submissions S."/>
        </authorList>
    </citation>
    <scope>NUCLEOTIDE SEQUENCE [LARGE SCALE GENOMIC DNA]</scope>
    <source>
        <strain evidence="2">DSM 19110</strain>
    </source>
</reference>
<accession>A0A1H0JKQ6</accession>
<keyword evidence="2" id="KW-1185">Reference proteome</keyword>
<sequence>MGSRNAMMFMKYQKNVIRKINKHLLNLVKCTFLVFSNRVYSIYLSLVR</sequence>
<name>A0A1H0JKQ6_9SPHI</name>
<gene>
    <name evidence="1" type="ORF">SAMN05421820_1157</name>
</gene>
<dbReference type="Proteomes" id="UP000183200">
    <property type="component" value="Unassembled WGS sequence"/>
</dbReference>